<proteinExistence type="predicted"/>
<keyword evidence="1" id="KW-0812">Transmembrane</keyword>
<keyword evidence="3" id="KW-1185">Reference proteome</keyword>
<dbReference type="EMBL" id="JYON01000014">
    <property type="protein sequence ID" value="KJH71097.1"/>
    <property type="molecule type" value="Genomic_DNA"/>
</dbReference>
<reference evidence="2 3" key="1">
    <citation type="submission" date="2015-02" db="EMBL/GenBank/DDBJ databases">
        <title>Draft genome of a novel marine cyanobacterium (Chroococcales) isolated from South Atlantic Ocean.</title>
        <authorList>
            <person name="Rigonato J."/>
            <person name="Alvarenga D.O."/>
            <person name="Branco L.H."/>
            <person name="Varani A.M."/>
            <person name="Brandini F.P."/>
            <person name="Fiore M.F."/>
        </authorList>
    </citation>
    <scope>NUCLEOTIDE SEQUENCE [LARGE SCALE GENOMIC DNA]</scope>
    <source>
        <strain evidence="2 3">CENA595</strain>
    </source>
</reference>
<evidence type="ECO:0000313" key="3">
    <source>
        <dbReference type="Proteomes" id="UP000032452"/>
    </source>
</evidence>
<evidence type="ECO:0000313" key="2">
    <source>
        <dbReference type="EMBL" id="KJH71097.1"/>
    </source>
</evidence>
<protein>
    <recommendedName>
        <fullName evidence="4">Lipopolysaccharide assembly protein A domain-containing protein</fullName>
    </recommendedName>
</protein>
<dbReference type="STRING" id="1618023.UH38_13840"/>
<organism evidence="2 3">
    <name type="scientific">Aliterella atlantica CENA595</name>
    <dbReference type="NCBI Taxonomy" id="1618023"/>
    <lineage>
        <taxon>Bacteria</taxon>
        <taxon>Bacillati</taxon>
        <taxon>Cyanobacteriota</taxon>
        <taxon>Cyanophyceae</taxon>
        <taxon>Chroococcidiopsidales</taxon>
        <taxon>Aliterellaceae</taxon>
        <taxon>Aliterella</taxon>
    </lineage>
</organism>
<feature type="transmembrane region" description="Helical" evidence="1">
    <location>
        <begin position="45"/>
        <end position="67"/>
    </location>
</feature>
<sequence>MRTTANLVISLAVAFWVIAIAVISLKNVTPISLKFLTFESIQLPFFLVIAFSVCAGIILMALIQPLWSISGSRRRSYRADDFDEDDFSFNDKVR</sequence>
<accession>A0A0D8ZRX0</accession>
<gene>
    <name evidence="2" type="ORF">UH38_13840</name>
</gene>
<dbReference type="AlphaFoldDB" id="A0A0D8ZRX0"/>
<evidence type="ECO:0008006" key="4">
    <source>
        <dbReference type="Google" id="ProtNLM"/>
    </source>
</evidence>
<dbReference type="OrthoDB" id="426174at2"/>
<keyword evidence="1" id="KW-0472">Membrane</keyword>
<name>A0A0D8ZRX0_9CYAN</name>
<keyword evidence="1" id="KW-1133">Transmembrane helix</keyword>
<dbReference type="Proteomes" id="UP000032452">
    <property type="component" value="Unassembled WGS sequence"/>
</dbReference>
<dbReference type="RefSeq" id="WP_045055261.1">
    <property type="nucleotide sequence ID" value="NZ_CAWMDP010000057.1"/>
</dbReference>
<feature type="transmembrane region" description="Helical" evidence="1">
    <location>
        <begin position="7"/>
        <end position="25"/>
    </location>
</feature>
<evidence type="ECO:0000256" key="1">
    <source>
        <dbReference type="SAM" id="Phobius"/>
    </source>
</evidence>
<comment type="caution">
    <text evidence="2">The sequence shown here is derived from an EMBL/GenBank/DDBJ whole genome shotgun (WGS) entry which is preliminary data.</text>
</comment>